<dbReference type="AlphaFoldDB" id="A0A090NVQ0"/>
<dbReference type="EMBL" id="AXUT01000543">
    <property type="protein sequence ID" value="ESU76398.1"/>
    <property type="molecule type" value="Genomic_DNA"/>
</dbReference>
<accession>A0A090NVQ0</accession>
<organism evidence="1 2">
    <name type="scientific">Shigella dysenteriae WRSd3</name>
    <dbReference type="NCBI Taxonomy" id="1401327"/>
    <lineage>
        <taxon>Bacteria</taxon>
        <taxon>Pseudomonadati</taxon>
        <taxon>Pseudomonadota</taxon>
        <taxon>Gammaproteobacteria</taxon>
        <taxon>Enterobacterales</taxon>
        <taxon>Enterobacteriaceae</taxon>
        <taxon>Shigella</taxon>
    </lineage>
</organism>
<name>A0A090NVQ0_SHIDY</name>
<proteinExistence type="predicted"/>
<protein>
    <recommendedName>
        <fullName evidence="3">Transposase</fullName>
    </recommendedName>
</protein>
<evidence type="ECO:0008006" key="3">
    <source>
        <dbReference type="Google" id="ProtNLM"/>
    </source>
</evidence>
<evidence type="ECO:0000313" key="1">
    <source>
        <dbReference type="EMBL" id="ESU76398.1"/>
    </source>
</evidence>
<reference evidence="1 2" key="1">
    <citation type="submission" date="2013-10" db="EMBL/GenBank/DDBJ databases">
        <title>Draft genomes and the virulence plasmids of Sd1617 vaccine constructs: WRSd3 and WRSd5.</title>
        <authorList>
            <person name="Aksomboon Vongsawan A."/>
            <person name="Venkatesan M.M."/>
            <person name="Vaisvil B."/>
            <person name="Emel G."/>
            <person name="Kepatral V."/>
            <person name="Sethabutr O."/>
            <person name="Serichantalergs O."/>
            <person name="Mason C."/>
        </authorList>
    </citation>
    <scope>NUCLEOTIDE SEQUENCE [LARGE SCALE GENOMIC DNA]</scope>
    <source>
        <strain evidence="1 2">WRSd3</strain>
    </source>
</reference>
<dbReference type="Proteomes" id="UP000017944">
    <property type="component" value="Unassembled WGS sequence"/>
</dbReference>
<comment type="caution">
    <text evidence="1">The sequence shown here is derived from an EMBL/GenBank/DDBJ whole genome shotgun (WGS) entry which is preliminary data.</text>
</comment>
<sequence length="43" mass="4915">MTGRILPLPARKKSAHSTVRQRHFLRRFNHHCAKLGHAVIGNT</sequence>
<gene>
    <name evidence="1" type="ORF">WRSd3_04373</name>
</gene>
<evidence type="ECO:0000313" key="2">
    <source>
        <dbReference type="Proteomes" id="UP000017944"/>
    </source>
</evidence>